<protein>
    <recommendedName>
        <fullName evidence="2">Single-stranded-DNA-specific exonuclease RecJ</fullName>
    </recommendedName>
</protein>
<sequence length="774" mass="87345">MLESKMNWKIQTEDIHHSLDLNISPVLKRMLAKRGIVTVDQAKAFLRPSLNDLHDPFLFDDMEKVVERIRQAIDQQQPILVYGDYDADGVTSTSVIVRTLKLLGAEVDFYIPNRFTEGYGPNEAAFQEAHAMGFEVIITVDNGIAAPHEARVAKELGIDLIITDHHEEQDELPDAFATIHPRLAPDYPFNDLAGVGVALKVAEALLGELPKELLEYAAIGTVADLVPLQGENRVLVYYGLKELTNSKLPGIQALKQIARISEDVTEETIGFVMGPRLNAVGRLQDASLAVELLLEEDPEVAIEMAGEIDRLNQERQKIVASIADEAILEVEEKFKGDRVLIVAKEGWNPGVLGIVASRLVNTYDRPAIVLGIDPETHTAKGSARSIPAFDLFKNGMTVRDYFIHFGGHSQAAGMTLSLDQLDPLRKALNEKAFNDLTEEDFQTPLEIEDELNLEEIDMALPEELSQLSPFGMNNPKPVFKFNGIQLSQMRKIGAKQNHIKLLGQKDGRSIDMIGFQLGQLADHLTLNSTVDVAGEIEINEWNGTKKLQIKLKDLQCLEWQLFDYRGSKNLQRIHESIPTNETVAIYFNDAIRADETKLKTLNINDPQLDEQLETANRIALLDLPDHLDVFEQVLGKSRFHSIYLCYPTNQGHFFSSVPTRDQFKQLYGILKKHQTIQEEQKLQLAQAKGWNQSQLDFMINVFFDLNFVKIVNGKIVFQEDVQPRPLTESNTYQQKIRSIQVEEKLLYASYNEMKEWFEHRMNAHSREGAVVHGL</sequence>
<dbReference type="RefSeq" id="WP_101330837.1">
    <property type="nucleotide sequence ID" value="NZ_PJNH01000001.1"/>
</dbReference>
<dbReference type="EMBL" id="PJNH01000001">
    <property type="protein sequence ID" value="PKR79093.1"/>
    <property type="molecule type" value="Genomic_DNA"/>
</dbReference>
<feature type="domain" description="RecJ OB" evidence="9">
    <location>
        <begin position="448"/>
        <end position="553"/>
    </location>
</feature>
<evidence type="ECO:0000256" key="3">
    <source>
        <dbReference type="ARBA" id="ARBA00022722"/>
    </source>
</evidence>
<dbReference type="AlphaFoldDB" id="A0A2I0QXM8"/>
<dbReference type="GO" id="GO:0003676">
    <property type="term" value="F:nucleic acid binding"/>
    <property type="evidence" value="ECO:0007669"/>
    <property type="project" value="InterPro"/>
</dbReference>
<dbReference type="Proteomes" id="UP000243524">
    <property type="component" value="Unassembled WGS sequence"/>
</dbReference>
<dbReference type="GO" id="GO:0006281">
    <property type="term" value="P:DNA repair"/>
    <property type="evidence" value="ECO:0007669"/>
    <property type="project" value="InterPro"/>
</dbReference>
<dbReference type="Gene3D" id="3.90.1640.30">
    <property type="match status" value="1"/>
</dbReference>
<dbReference type="InterPro" id="IPR001667">
    <property type="entry name" value="DDH_dom"/>
</dbReference>
<dbReference type="GO" id="GO:0006310">
    <property type="term" value="P:DNA recombination"/>
    <property type="evidence" value="ECO:0007669"/>
    <property type="project" value="InterPro"/>
</dbReference>
<evidence type="ECO:0000256" key="1">
    <source>
        <dbReference type="ARBA" id="ARBA00005915"/>
    </source>
</evidence>
<dbReference type="InterPro" id="IPR038763">
    <property type="entry name" value="DHH_sf"/>
</dbReference>
<evidence type="ECO:0000313" key="10">
    <source>
        <dbReference type="EMBL" id="PKR79093.1"/>
    </source>
</evidence>
<feature type="domain" description="Single-stranded-DNA-specific exonuclease RecJ C-terminal" evidence="8">
    <location>
        <begin position="560"/>
        <end position="757"/>
    </location>
</feature>
<accession>A0A2I0QXM8</accession>
<name>A0A2I0QXM8_9BACI</name>
<keyword evidence="3" id="KW-0540">Nuclease</keyword>
<evidence type="ECO:0000313" key="11">
    <source>
        <dbReference type="Proteomes" id="UP000243524"/>
    </source>
</evidence>
<dbReference type="OrthoDB" id="9809852at2"/>
<dbReference type="Pfam" id="PF01368">
    <property type="entry name" value="DHH"/>
    <property type="match status" value="1"/>
</dbReference>
<dbReference type="GO" id="GO:0008409">
    <property type="term" value="F:5'-3' exonuclease activity"/>
    <property type="evidence" value="ECO:0007669"/>
    <property type="project" value="InterPro"/>
</dbReference>
<reference evidence="10 11" key="1">
    <citation type="submission" date="2017-06" db="EMBL/GenBank/DDBJ databases">
        <title>the draft geome sequence of Illustriluteabacillus marina B3227.</title>
        <authorList>
            <person name="He R.-H."/>
            <person name="Du Z.-J."/>
        </authorList>
    </citation>
    <scope>NUCLEOTIDE SEQUENCE [LARGE SCALE GENOMIC DNA]</scope>
    <source>
        <strain evidence="10 11">B3227</strain>
    </source>
</reference>
<evidence type="ECO:0000256" key="4">
    <source>
        <dbReference type="ARBA" id="ARBA00022801"/>
    </source>
</evidence>
<dbReference type="InterPro" id="IPR003156">
    <property type="entry name" value="DHHA1_dom"/>
</dbReference>
<comment type="similarity">
    <text evidence="1">Belongs to the RecJ family.</text>
</comment>
<dbReference type="SUPFAM" id="SSF64182">
    <property type="entry name" value="DHH phosphoesterases"/>
    <property type="match status" value="1"/>
</dbReference>
<organism evidence="10 11">
    <name type="scientific">Halalkalibacillus sediminis</name>
    <dbReference type="NCBI Taxonomy" id="2018042"/>
    <lineage>
        <taxon>Bacteria</taxon>
        <taxon>Bacillati</taxon>
        <taxon>Bacillota</taxon>
        <taxon>Bacilli</taxon>
        <taxon>Bacillales</taxon>
        <taxon>Bacillaceae</taxon>
        <taxon>Halalkalibacillus</taxon>
    </lineage>
</organism>
<evidence type="ECO:0000259" key="8">
    <source>
        <dbReference type="Pfam" id="PF10141"/>
    </source>
</evidence>
<evidence type="ECO:0000259" key="9">
    <source>
        <dbReference type="Pfam" id="PF17768"/>
    </source>
</evidence>
<dbReference type="Pfam" id="PF10141">
    <property type="entry name" value="ssDNA-exonuc_C"/>
    <property type="match status" value="1"/>
</dbReference>
<evidence type="ECO:0000259" key="6">
    <source>
        <dbReference type="Pfam" id="PF01368"/>
    </source>
</evidence>
<dbReference type="InterPro" id="IPR018779">
    <property type="entry name" value="RecJ_C"/>
</dbReference>
<gene>
    <name evidence="10" type="primary">recJ</name>
    <name evidence="10" type="ORF">CEY16_04900</name>
</gene>
<feature type="domain" description="DHHA1" evidence="7">
    <location>
        <begin position="338"/>
        <end position="431"/>
    </location>
</feature>
<dbReference type="NCBIfam" id="TIGR00644">
    <property type="entry name" value="recJ"/>
    <property type="match status" value="1"/>
</dbReference>
<dbReference type="PANTHER" id="PTHR30255:SF2">
    <property type="entry name" value="SINGLE-STRANDED-DNA-SPECIFIC EXONUCLEASE RECJ"/>
    <property type="match status" value="1"/>
</dbReference>
<keyword evidence="4" id="KW-0378">Hydrolase</keyword>
<dbReference type="Pfam" id="PF17768">
    <property type="entry name" value="RecJ_OB"/>
    <property type="match status" value="1"/>
</dbReference>
<dbReference type="Pfam" id="PF02272">
    <property type="entry name" value="DHHA1"/>
    <property type="match status" value="1"/>
</dbReference>
<evidence type="ECO:0000256" key="2">
    <source>
        <dbReference type="ARBA" id="ARBA00019841"/>
    </source>
</evidence>
<evidence type="ECO:0000259" key="7">
    <source>
        <dbReference type="Pfam" id="PF02272"/>
    </source>
</evidence>
<keyword evidence="11" id="KW-1185">Reference proteome</keyword>
<dbReference type="InterPro" id="IPR004610">
    <property type="entry name" value="RecJ"/>
</dbReference>
<comment type="caution">
    <text evidence="10">The sequence shown here is derived from an EMBL/GenBank/DDBJ whole genome shotgun (WGS) entry which is preliminary data.</text>
</comment>
<evidence type="ECO:0000256" key="5">
    <source>
        <dbReference type="ARBA" id="ARBA00022839"/>
    </source>
</evidence>
<dbReference type="PANTHER" id="PTHR30255">
    <property type="entry name" value="SINGLE-STRANDED-DNA-SPECIFIC EXONUCLEASE RECJ"/>
    <property type="match status" value="1"/>
</dbReference>
<dbReference type="InterPro" id="IPR041122">
    <property type="entry name" value="RecJ_OB"/>
</dbReference>
<dbReference type="Gene3D" id="2.40.50.460">
    <property type="match status" value="1"/>
</dbReference>
<feature type="domain" description="DDH" evidence="6">
    <location>
        <begin position="79"/>
        <end position="221"/>
    </location>
</feature>
<keyword evidence="5 10" id="KW-0269">Exonuclease</keyword>
<proteinExistence type="inferred from homology"/>
<dbReference type="InterPro" id="IPR051673">
    <property type="entry name" value="SSDNA_exonuclease_RecJ"/>
</dbReference>